<keyword evidence="1" id="KW-1133">Transmembrane helix</keyword>
<dbReference type="EMBL" id="CP113864">
    <property type="protein sequence ID" value="WAM30580.1"/>
    <property type="molecule type" value="Genomic_DNA"/>
</dbReference>
<dbReference type="Proteomes" id="UP001164745">
    <property type="component" value="Chromosome"/>
</dbReference>
<feature type="transmembrane region" description="Helical" evidence="1">
    <location>
        <begin position="145"/>
        <end position="169"/>
    </location>
</feature>
<dbReference type="InterPro" id="IPR021683">
    <property type="entry name" value="DUF3267"/>
</dbReference>
<proteinExistence type="predicted"/>
<protein>
    <submittedName>
        <fullName evidence="2">DUF3267 domain-containing protein</fullName>
    </submittedName>
</protein>
<reference evidence="2" key="1">
    <citation type="submission" date="2022-12" db="EMBL/GenBank/DDBJ databases">
        <authorList>
            <person name="Bing R.G."/>
            <person name="Willard D.J."/>
            <person name="Manesh M.J.H."/>
            <person name="Laemthong T."/>
            <person name="Crosby J.R."/>
            <person name="Kelly R.M."/>
        </authorList>
    </citation>
    <scope>NUCLEOTIDE SEQUENCE</scope>
    <source>
        <strain evidence="2">DSM 8991</strain>
    </source>
</reference>
<name>A0ABY7BCL8_9FIRM</name>
<keyword evidence="1" id="KW-0812">Transmembrane</keyword>
<dbReference type="RefSeq" id="WP_045164760.1">
    <property type="nucleotide sequence ID" value="NZ_CP113864.1"/>
</dbReference>
<sequence length="196" mass="22503">MKFKTGKPPVNENINVSEWNLLKEPKNLIVTQVIALPIGLICAGLIFFILYYFRGIYIPKFGIEYILAYFLMIPIHEMIHALCYPGGLNSKDTVIGYWAEVSVFYAYNSCILKRNRYLLVYIAPFAVLSIIPTIVMLFLDFKSDLLLLIVLFNALSSCVDIFNCILILLQVPKEGLVVNSEEKTYWKLENYLNART</sequence>
<feature type="transmembrane region" description="Helical" evidence="1">
    <location>
        <begin position="94"/>
        <end position="111"/>
    </location>
</feature>
<keyword evidence="3" id="KW-1185">Reference proteome</keyword>
<keyword evidence="1" id="KW-0472">Membrane</keyword>
<evidence type="ECO:0000256" key="1">
    <source>
        <dbReference type="SAM" id="Phobius"/>
    </source>
</evidence>
<accession>A0ABY7BCL8</accession>
<evidence type="ECO:0000313" key="2">
    <source>
        <dbReference type="EMBL" id="WAM30580.1"/>
    </source>
</evidence>
<feature type="transmembrane region" description="Helical" evidence="1">
    <location>
        <begin position="118"/>
        <end position="139"/>
    </location>
</feature>
<gene>
    <name evidence="2" type="ORF">OTJ99_001342</name>
</gene>
<evidence type="ECO:0000313" key="3">
    <source>
        <dbReference type="Proteomes" id="UP001164745"/>
    </source>
</evidence>
<feature type="transmembrane region" description="Helical" evidence="1">
    <location>
        <begin position="29"/>
        <end position="53"/>
    </location>
</feature>
<dbReference type="Pfam" id="PF11667">
    <property type="entry name" value="DUF3267"/>
    <property type="match status" value="1"/>
</dbReference>
<organism evidence="2 3">
    <name type="scientific">Caldicellulosiruptor naganoensis</name>
    <dbReference type="NCBI Taxonomy" id="29324"/>
    <lineage>
        <taxon>Bacteria</taxon>
        <taxon>Bacillati</taxon>
        <taxon>Bacillota</taxon>
        <taxon>Bacillota incertae sedis</taxon>
        <taxon>Caldicellulosiruptorales</taxon>
        <taxon>Caldicellulosiruptoraceae</taxon>
        <taxon>Caldicellulosiruptor</taxon>
    </lineage>
</organism>
<feature type="transmembrane region" description="Helical" evidence="1">
    <location>
        <begin position="65"/>
        <end position="88"/>
    </location>
</feature>